<sequence length="183" mass="21082">MNSDPREVLKWRYGVCALDAAPERFGPFAELVALWRGRTPAGAVMPRRADIDVLDLRRWLGRIFIARVERDPFALRFALWGTVLTRWWGVDYTGKILGEESRNPDLWTLVEIAYFREMDRAPFLGIATGYLDQHDRSHIKVISIDLPLGEAGRMMHVLSVHQKIGLDETPESLMPDCPIDRYF</sequence>
<dbReference type="Proteomes" id="UP000672602">
    <property type="component" value="Unassembled WGS sequence"/>
</dbReference>
<dbReference type="Pfam" id="PF07310">
    <property type="entry name" value="PAS_5"/>
    <property type="match status" value="1"/>
</dbReference>
<dbReference type="InterPro" id="IPR009922">
    <property type="entry name" value="DUF1457"/>
</dbReference>
<gene>
    <name evidence="1" type="ORF">KAJ83_13025</name>
</gene>
<evidence type="ECO:0000313" key="1">
    <source>
        <dbReference type="EMBL" id="MBP5857935.1"/>
    </source>
</evidence>
<dbReference type="AlphaFoldDB" id="A0A8J7S118"/>
<reference evidence="1" key="1">
    <citation type="submission" date="2021-04" db="EMBL/GenBank/DDBJ databases">
        <authorList>
            <person name="Zhang D.-C."/>
        </authorList>
    </citation>
    <scope>NUCLEOTIDE SEQUENCE</scope>
    <source>
        <strain evidence="1">CGMCC 1.15697</strain>
    </source>
</reference>
<keyword evidence="2" id="KW-1185">Reference proteome</keyword>
<proteinExistence type="predicted"/>
<name>A0A8J7S118_9PROT</name>
<accession>A0A8J7S118</accession>
<protein>
    <submittedName>
        <fullName evidence="1">PAS domain-containing protein</fullName>
    </submittedName>
</protein>
<organism evidence="1 2">
    <name type="scientific">Marivibrio halodurans</name>
    <dbReference type="NCBI Taxonomy" id="2039722"/>
    <lineage>
        <taxon>Bacteria</taxon>
        <taxon>Pseudomonadati</taxon>
        <taxon>Pseudomonadota</taxon>
        <taxon>Alphaproteobacteria</taxon>
        <taxon>Rhodospirillales</taxon>
        <taxon>Rhodospirillaceae</taxon>
        <taxon>Marivibrio</taxon>
    </lineage>
</organism>
<dbReference type="RefSeq" id="WP_210682529.1">
    <property type="nucleotide sequence ID" value="NZ_JAGMWN010000006.1"/>
</dbReference>
<evidence type="ECO:0000313" key="2">
    <source>
        <dbReference type="Proteomes" id="UP000672602"/>
    </source>
</evidence>
<dbReference type="EMBL" id="JAGMWN010000006">
    <property type="protein sequence ID" value="MBP5857935.1"/>
    <property type="molecule type" value="Genomic_DNA"/>
</dbReference>
<comment type="caution">
    <text evidence="1">The sequence shown here is derived from an EMBL/GenBank/DDBJ whole genome shotgun (WGS) entry which is preliminary data.</text>
</comment>